<evidence type="ECO:0000259" key="8">
    <source>
        <dbReference type="PROSITE" id="PS50188"/>
    </source>
</evidence>
<dbReference type="InterPro" id="IPR000315">
    <property type="entry name" value="Znf_B-box"/>
</dbReference>
<dbReference type="SMART" id="SM00589">
    <property type="entry name" value="PRY"/>
    <property type="match status" value="1"/>
</dbReference>
<gene>
    <name evidence="9" type="primary">LOC116321118</name>
</gene>
<evidence type="ECO:0000259" key="7">
    <source>
        <dbReference type="PROSITE" id="PS50119"/>
    </source>
</evidence>
<dbReference type="Pfam" id="PF00643">
    <property type="entry name" value="zf-B_box"/>
    <property type="match status" value="1"/>
</dbReference>
<dbReference type="SMART" id="SM00336">
    <property type="entry name" value="BBOX"/>
    <property type="match status" value="1"/>
</dbReference>
<keyword evidence="5" id="KW-0175">Coiled coil</keyword>
<evidence type="ECO:0000313" key="9">
    <source>
        <dbReference type="Ensembl" id="ENSOABP00000065966.1"/>
    </source>
</evidence>
<dbReference type="InterPro" id="IPR027370">
    <property type="entry name" value="Znf-RING_euk"/>
</dbReference>
<dbReference type="SMART" id="SM00184">
    <property type="entry name" value="RING"/>
    <property type="match status" value="1"/>
</dbReference>
<evidence type="ECO:0000313" key="10">
    <source>
        <dbReference type="Proteomes" id="UP000472276"/>
    </source>
</evidence>
<dbReference type="Pfam" id="PF13765">
    <property type="entry name" value="PRY"/>
    <property type="match status" value="1"/>
</dbReference>
<dbReference type="SMART" id="SM00449">
    <property type="entry name" value="SPRY"/>
    <property type="match status" value="1"/>
</dbReference>
<feature type="coiled-coil region" evidence="5">
    <location>
        <begin position="166"/>
        <end position="215"/>
    </location>
</feature>
<dbReference type="PROSITE" id="PS00518">
    <property type="entry name" value="ZF_RING_1"/>
    <property type="match status" value="1"/>
</dbReference>
<dbReference type="InterPro" id="IPR043136">
    <property type="entry name" value="B30.2/SPRY_sf"/>
</dbReference>
<dbReference type="Pfam" id="PF13445">
    <property type="entry name" value="zf-RING_UBOX"/>
    <property type="match status" value="1"/>
</dbReference>
<accession>A0AAZ1XCX4</accession>
<dbReference type="InterPro" id="IPR001841">
    <property type="entry name" value="Znf_RING"/>
</dbReference>
<name>A0AAZ1XCX4_OREAU</name>
<dbReference type="InterPro" id="IPR013320">
    <property type="entry name" value="ConA-like_dom_sf"/>
</dbReference>
<dbReference type="CDD" id="cd19769">
    <property type="entry name" value="Bbox2_TRIM16-like"/>
    <property type="match status" value="1"/>
</dbReference>
<evidence type="ECO:0000256" key="5">
    <source>
        <dbReference type="SAM" id="Coils"/>
    </source>
</evidence>
<dbReference type="InterPro" id="IPR058030">
    <property type="entry name" value="TRIM8/14/16/25/29/45/65_CC"/>
</dbReference>
<dbReference type="CDD" id="cd13733">
    <property type="entry name" value="SPRY_PRY_C-I_1"/>
    <property type="match status" value="1"/>
</dbReference>
<dbReference type="InterPro" id="IPR001870">
    <property type="entry name" value="B30.2/SPRY"/>
</dbReference>
<evidence type="ECO:0000256" key="2">
    <source>
        <dbReference type="ARBA" id="ARBA00022771"/>
    </source>
</evidence>
<organism evidence="9 10">
    <name type="scientific">Oreochromis aureus</name>
    <name type="common">Israeli tilapia</name>
    <name type="synonym">Chromis aureus</name>
    <dbReference type="NCBI Taxonomy" id="47969"/>
    <lineage>
        <taxon>Eukaryota</taxon>
        <taxon>Metazoa</taxon>
        <taxon>Chordata</taxon>
        <taxon>Craniata</taxon>
        <taxon>Vertebrata</taxon>
        <taxon>Euteleostomi</taxon>
        <taxon>Actinopterygii</taxon>
        <taxon>Neopterygii</taxon>
        <taxon>Teleostei</taxon>
        <taxon>Neoteleostei</taxon>
        <taxon>Acanthomorphata</taxon>
        <taxon>Ovalentaria</taxon>
        <taxon>Cichlomorphae</taxon>
        <taxon>Cichliformes</taxon>
        <taxon>Cichlidae</taxon>
        <taxon>African cichlids</taxon>
        <taxon>Pseudocrenilabrinae</taxon>
        <taxon>Oreochromini</taxon>
        <taxon>Oreochromis</taxon>
    </lineage>
</organism>
<feature type="domain" description="RING-type" evidence="6">
    <location>
        <begin position="15"/>
        <end position="52"/>
    </location>
</feature>
<dbReference type="Proteomes" id="UP000472276">
    <property type="component" value="Unassembled WGS sequence"/>
</dbReference>
<dbReference type="GO" id="GO:0008270">
    <property type="term" value="F:zinc ion binding"/>
    <property type="evidence" value="ECO:0007669"/>
    <property type="project" value="UniProtKB-KW"/>
</dbReference>
<dbReference type="Pfam" id="PF25600">
    <property type="entry name" value="TRIM_CC"/>
    <property type="match status" value="1"/>
</dbReference>
<dbReference type="InterPro" id="IPR050143">
    <property type="entry name" value="TRIM/RBCC"/>
</dbReference>
<dbReference type="PROSITE" id="PS50119">
    <property type="entry name" value="ZF_BBOX"/>
    <property type="match status" value="1"/>
</dbReference>
<dbReference type="PRINTS" id="PR01407">
    <property type="entry name" value="BUTYPHLNCDUF"/>
</dbReference>
<dbReference type="PROSITE" id="PS50188">
    <property type="entry name" value="B302_SPRY"/>
    <property type="match status" value="1"/>
</dbReference>
<keyword evidence="1" id="KW-0479">Metal-binding</keyword>
<keyword evidence="2 4" id="KW-0863">Zinc-finger</keyword>
<keyword evidence="3" id="KW-0862">Zinc</keyword>
<reference evidence="10" key="1">
    <citation type="submission" date="2020-03" db="EMBL/GenBank/DDBJ databases">
        <title>Evolution of repeat sequences and sex chromosomes of tilapia species revealed by chromosome-level genomes.</title>
        <authorList>
            <person name="Xu L."/>
            <person name="Tao W."/>
            <person name="Wang D."/>
            <person name="Zhou Q."/>
        </authorList>
    </citation>
    <scope>NUCLEOTIDE SEQUENCE [LARGE SCALE GENOMIC DNA]</scope>
    <source>
        <strain evidence="10">Israel</strain>
    </source>
</reference>
<dbReference type="Pfam" id="PF00622">
    <property type="entry name" value="SPRY"/>
    <property type="match status" value="1"/>
</dbReference>
<dbReference type="AlphaFoldDB" id="A0AAZ1XCX4"/>
<evidence type="ECO:0000256" key="4">
    <source>
        <dbReference type="PROSITE-ProRule" id="PRU00024"/>
    </source>
</evidence>
<dbReference type="Ensembl" id="ENSOABT00000069755.1">
    <property type="protein sequence ID" value="ENSOABP00000065966.1"/>
    <property type="gene ID" value="ENSOABG00000029028.1"/>
</dbReference>
<evidence type="ECO:0000256" key="3">
    <source>
        <dbReference type="ARBA" id="ARBA00022833"/>
    </source>
</evidence>
<dbReference type="InterPro" id="IPR003877">
    <property type="entry name" value="SPRY_dom"/>
</dbReference>
<dbReference type="InterPro" id="IPR013083">
    <property type="entry name" value="Znf_RING/FYVE/PHD"/>
</dbReference>
<feature type="domain" description="B box-type" evidence="7">
    <location>
        <begin position="68"/>
        <end position="108"/>
    </location>
</feature>
<sequence length="451" mass="51068">MSAASCLLSRDQFQCSICLDILTDPVSTPCGHNFCKNCITAKPGEVPCDICTGTKLKALKSCLVCLNLEGWMCMKHDQPLELFCKTDQTCVCMLCSVIDHKTHEFVPLREEYEEKKAELGKTETEIQQMITKRQLKVQEIKQSVKMSKDAADREKAEGVQVFTALTKSLRKSLNELIKEIEDKQETTEKQAEGFIKDLEQEISELMKRSSEVEELSCSKDHLHLLQRFSSLKADPTTKDWTEVSIHPPSYEGTMKKLFEAELKRVQQYAVDVTLDPDTAHPKLILSDDGKQVHHDDEKKNLPENPERFSKGVCVLGKQSLSSGRFYFEVRVKEKRDWILGMVRESVKRKEEITLSPEDGYWTVAVVNGNVCVAFEDSQVRLTPQFCPEKVGVFVDYEEGLVSFHDVDDAALIYSFTGCSFTGKLYPFFCPGVNDNGKNSAPLIVCPVQCWD</sequence>
<protein>
    <submittedName>
        <fullName evidence="9">Uncharacterized protein</fullName>
    </submittedName>
</protein>
<dbReference type="PROSITE" id="PS50089">
    <property type="entry name" value="ZF_RING_2"/>
    <property type="match status" value="1"/>
</dbReference>
<keyword evidence="10" id="KW-1185">Reference proteome</keyword>
<dbReference type="Gene3D" id="2.60.120.920">
    <property type="match status" value="1"/>
</dbReference>
<reference evidence="9" key="2">
    <citation type="submission" date="2025-08" db="UniProtKB">
        <authorList>
            <consortium name="Ensembl"/>
        </authorList>
    </citation>
    <scope>IDENTIFICATION</scope>
</reference>
<evidence type="ECO:0000256" key="1">
    <source>
        <dbReference type="ARBA" id="ARBA00022723"/>
    </source>
</evidence>
<reference evidence="9" key="3">
    <citation type="submission" date="2025-09" db="UniProtKB">
        <authorList>
            <consortium name="Ensembl"/>
        </authorList>
    </citation>
    <scope>IDENTIFICATION</scope>
</reference>
<dbReference type="InterPro" id="IPR003879">
    <property type="entry name" value="Butyrophylin_SPRY"/>
</dbReference>
<dbReference type="SUPFAM" id="SSF57845">
    <property type="entry name" value="B-box zinc-binding domain"/>
    <property type="match status" value="1"/>
</dbReference>
<dbReference type="SUPFAM" id="SSF49899">
    <property type="entry name" value="Concanavalin A-like lectins/glucanases"/>
    <property type="match status" value="1"/>
</dbReference>
<dbReference type="InterPro" id="IPR017907">
    <property type="entry name" value="Znf_RING_CS"/>
</dbReference>
<dbReference type="SUPFAM" id="SSF57850">
    <property type="entry name" value="RING/U-box"/>
    <property type="match status" value="1"/>
</dbReference>
<proteinExistence type="predicted"/>
<dbReference type="FunFam" id="2.60.120.920:FF:000004">
    <property type="entry name" value="Butyrophilin subfamily 1 member A1"/>
    <property type="match status" value="1"/>
</dbReference>
<feature type="domain" description="B30.2/SPRY" evidence="8">
    <location>
        <begin position="252"/>
        <end position="447"/>
    </location>
</feature>
<dbReference type="Gene3D" id="3.30.40.10">
    <property type="entry name" value="Zinc/RING finger domain, C3HC4 (zinc finger)"/>
    <property type="match status" value="1"/>
</dbReference>
<evidence type="ECO:0000259" key="6">
    <source>
        <dbReference type="PROSITE" id="PS50089"/>
    </source>
</evidence>
<dbReference type="PANTHER" id="PTHR24103">
    <property type="entry name" value="E3 UBIQUITIN-PROTEIN LIGASE TRIM"/>
    <property type="match status" value="1"/>
</dbReference>
<dbReference type="InterPro" id="IPR006574">
    <property type="entry name" value="PRY"/>
</dbReference>
<dbReference type="Gene3D" id="3.30.160.60">
    <property type="entry name" value="Classic Zinc Finger"/>
    <property type="match status" value="1"/>
</dbReference>